<keyword evidence="5" id="KW-0560">Oxidoreductase</keyword>
<evidence type="ECO:0008006" key="11">
    <source>
        <dbReference type="Google" id="ProtNLM"/>
    </source>
</evidence>
<dbReference type="SUPFAM" id="SSF48264">
    <property type="entry name" value="Cytochrome P450"/>
    <property type="match status" value="2"/>
</dbReference>
<keyword evidence="4" id="KW-0479">Metal-binding</keyword>
<sequence length="770" mass="88753">MMAVLFVYLGFMVFGIIFLCFLYRFIDNNGLPRNWPLVGMIPMLLLNIHRPHDKVAQILRRSNGTFFYTGLWFTNTSFLATSDPENVRYILSSNSSVYLKGPEWLKQFDIFGEALFNSDGEAWKRHRRVFHAFLNHPQFRQSLSKVLHQRIEEALVKVLEYVSGREMVVNLQDLLVRHAFDIGCITGVGFNPGLLSIEFPENRFHKAMSDTLEAAFYRYVMPDSLWNLQSWLQIGKEKKRSDAWKAFDDLLTQFISTQRHKSKKSVASSGSNEENDFNFLNCYLTGHEITGPTPKDSLIRDNLVHFLFASDGTYNLTLTWFFYLISKAPMVENKIREEIKRHLSMTQIEGGLQIPSNYDELSKLTYLHAALCETLRLHPPDFLPSGHWVDQNTRILIGIHAMGRMESLWGEDCYEFKPERWISEDGKIKRESPTKFSAFLAGPRICPGKEVSFLLMKATATAIIHNYNFHVVEGQNIGPKNSVLYQMKKGLVIGKEKKRSDAWKAFDDLLTQFISTQRHKSKKSVASSGSNEENDFNFLNCYLTGHEITGPTPKHSLIRDNLVHFLFASDDTYSLTLTWFFYLISKAPMVENKIRDEIKRHLSMKQVEGGLQIPSNYDELSKLTYLHAALCETLRLHPPIPFEFRTCTKQDFLPSGHRVHPNTRIIIGIHAMGRMESLWGEDCYEFKPERWISEDGKIKRESPTKFSAFLAGPRICPGKEVSFLLMKATATAIIHNYNFHVVEGQNIGPKNSAFYQMKKGLMVRVKKRWS</sequence>
<dbReference type="PANTHER" id="PTHR24296">
    <property type="entry name" value="CYTOCHROME P450"/>
    <property type="match status" value="1"/>
</dbReference>
<keyword evidence="3" id="KW-0349">Heme</keyword>
<evidence type="ECO:0000256" key="7">
    <source>
        <dbReference type="ARBA" id="ARBA00023033"/>
    </source>
</evidence>
<keyword evidence="7" id="KW-0503">Monooxygenase</keyword>
<dbReference type="GO" id="GO:0005506">
    <property type="term" value="F:iron ion binding"/>
    <property type="evidence" value="ECO:0007669"/>
    <property type="project" value="InterPro"/>
</dbReference>
<name>A0A2P5WZG5_GOSBA</name>
<keyword evidence="8" id="KW-1133">Transmembrane helix</keyword>
<evidence type="ECO:0000256" key="4">
    <source>
        <dbReference type="ARBA" id="ARBA00022723"/>
    </source>
</evidence>
<dbReference type="Gene3D" id="1.10.630.10">
    <property type="entry name" value="Cytochrome P450"/>
    <property type="match status" value="2"/>
</dbReference>
<proteinExistence type="inferred from homology"/>
<dbReference type="Pfam" id="PF00067">
    <property type="entry name" value="p450"/>
    <property type="match status" value="2"/>
</dbReference>
<evidence type="ECO:0000256" key="2">
    <source>
        <dbReference type="ARBA" id="ARBA00010617"/>
    </source>
</evidence>
<dbReference type="InterPro" id="IPR001128">
    <property type="entry name" value="Cyt_P450"/>
</dbReference>
<comment type="cofactor">
    <cofactor evidence="1">
        <name>heme</name>
        <dbReference type="ChEBI" id="CHEBI:30413"/>
    </cofactor>
</comment>
<dbReference type="CDD" id="cd11064">
    <property type="entry name" value="CYP86A"/>
    <property type="match status" value="1"/>
</dbReference>
<dbReference type="Proteomes" id="UP000239757">
    <property type="component" value="Unassembled WGS sequence"/>
</dbReference>
<keyword evidence="8" id="KW-0472">Membrane</keyword>
<accession>A0A2P5WZG5</accession>
<comment type="similarity">
    <text evidence="2">Belongs to the cytochrome P450 family.</text>
</comment>
<evidence type="ECO:0000256" key="1">
    <source>
        <dbReference type="ARBA" id="ARBA00001971"/>
    </source>
</evidence>
<dbReference type="InterPro" id="IPR036396">
    <property type="entry name" value="Cyt_P450_sf"/>
</dbReference>
<reference evidence="9 10" key="1">
    <citation type="submission" date="2015-01" db="EMBL/GenBank/DDBJ databases">
        <title>Genome of allotetraploid Gossypium barbadense reveals genomic plasticity and fiber elongation in cotton evolution.</title>
        <authorList>
            <person name="Chen X."/>
            <person name="Liu X."/>
            <person name="Zhao B."/>
            <person name="Zheng H."/>
            <person name="Hu Y."/>
            <person name="Lu G."/>
            <person name="Yang C."/>
            <person name="Chen J."/>
            <person name="Shan C."/>
            <person name="Zhang L."/>
            <person name="Zhou Y."/>
            <person name="Wang L."/>
            <person name="Guo W."/>
            <person name="Bai Y."/>
            <person name="Ruan J."/>
            <person name="Shangguan X."/>
            <person name="Mao Y."/>
            <person name="Jiang J."/>
            <person name="Zhu Y."/>
            <person name="Lei J."/>
            <person name="Kang H."/>
            <person name="Chen S."/>
            <person name="He X."/>
            <person name="Wang R."/>
            <person name="Wang Y."/>
            <person name="Chen J."/>
            <person name="Wang L."/>
            <person name="Yu S."/>
            <person name="Wang B."/>
            <person name="Wei J."/>
            <person name="Song S."/>
            <person name="Lu X."/>
            <person name="Gao Z."/>
            <person name="Gu W."/>
            <person name="Deng X."/>
            <person name="Ma D."/>
            <person name="Wang S."/>
            <person name="Liang W."/>
            <person name="Fang L."/>
            <person name="Cai C."/>
            <person name="Zhu X."/>
            <person name="Zhou B."/>
            <person name="Zhang Y."/>
            <person name="Chen Z."/>
            <person name="Xu S."/>
            <person name="Zhu R."/>
            <person name="Wang S."/>
            <person name="Zhang T."/>
            <person name="Zhao G."/>
        </authorList>
    </citation>
    <scope>NUCLEOTIDE SEQUENCE [LARGE SCALE GENOMIC DNA]</scope>
    <source>
        <strain evidence="10">cv. Xinhai21</strain>
        <tissue evidence="9">Leaf</tissue>
    </source>
</reference>
<protein>
    <recommendedName>
        <fullName evidence="11">Cytochrome P450</fullName>
    </recommendedName>
</protein>
<evidence type="ECO:0000256" key="8">
    <source>
        <dbReference type="SAM" id="Phobius"/>
    </source>
</evidence>
<organism evidence="9 10">
    <name type="scientific">Gossypium barbadense</name>
    <name type="common">Sea Island cotton</name>
    <name type="synonym">Hibiscus barbadensis</name>
    <dbReference type="NCBI Taxonomy" id="3634"/>
    <lineage>
        <taxon>Eukaryota</taxon>
        <taxon>Viridiplantae</taxon>
        <taxon>Streptophyta</taxon>
        <taxon>Embryophyta</taxon>
        <taxon>Tracheophyta</taxon>
        <taxon>Spermatophyta</taxon>
        <taxon>Magnoliopsida</taxon>
        <taxon>eudicotyledons</taxon>
        <taxon>Gunneridae</taxon>
        <taxon>Pentapetalae</taxon>
        <taxon>rosids</taxon>
        <taxon>malvids</taxon>
        <taxon>Malvales</taxon>
        <taxon>Malvaceae</taxon>
        <taxon>Malvoideae</taxon>
        <taxon>Gossypium</taxon>
    </lineage>
</organism>
<dbReference type="GO" id="GO:0016705">
    <property type="term" value="F:oxidoreductase activity, acting on paired donors, with incorporation or reduction of molecular oxygen"/>
    <property type="evidence" value="ECO:0007669"/>
    <property type="project" value="InterPro"/>
</dbReference>
<evidence type="ECO:0000313" key="10">
    <source>
        <dbReference type="Proteomes" id="UP000239757"/>
    </source>
</evidence>
<evidence type="ECO:0000256" key="5">
    <source>
        <dbReference type="ARBA" id="ARBA00023002"/>
    </source>
</evidence>
<evidence type="ECO:0000313" key="9">
    <source>
        <dbReference type="EMBL" id="PPR96482.1"/>
    </source>
</evidence>
<dbReference type="GO" id="GO:0004497">
    <property type="term" value="F:monooxygenase activity"/>
    <property type="evidence" value="ECO:0007669"/>
    <property type="project" value="UniProtKB-KW"/>
</dbReference>
<evidence type="ECO:0000256" key="6">
    <source>
        <dbReference type="ARBA" id="ARBA00023004"/>
    </source>
</evidence>
<feature type="transmembrane region" description="Helical" evidence="8">
    <location>
        <begin position="6"/>
        <end position="26"/>
    </location>
</feature>
<keyword evidence="6" id="KW-0408">Iron</keyword>
<gene>
    <name evidence="9" type="ORF">GOBAR_AA24182</name>
</gene>
<dbReference type="EMBL" id="KZ666033">
    <property type="protein sequence ID" value="PPR96482.1"/>
    <property type="molecule type" value="Genomic_DNA"/>
</dbReference>
<keyword evidence="8" id="KW-0812">Transmembrane</keyword>
<dbReference type="OrthoDB" id="1470350at2759"/>
<dbReference type="AlphaFoldDB" id="A0A2P5WZG5"/>
<evidence type="ECO:0000256" key="3">
    <source>
        <dbReference type="ARBA" id="ARBA00022617"/>
    </source>
</evidence>
<dbReference type="GO" id="GO:0020037">
    <property type="term" value="F:heme binding"/>
    <property type="evidence" value="ECO:0007669"/>
    <property type="project" value="InterPro"/>
</dbReference>